<evidence type="ECO:0000256" key="1">
    <source>
        <dbReference type="ARBA" id="ARBA00009431"/>
    </source>
</evidence>
<feature type="signal peptide" evidence="6">
    <location>
        <begin position="1"/>
        <end position="17"/>
    </location>
</feature>
<dbReference type="PANTHER" id="PTHR11802:SF113">
    <property type="entry name" value="SERINE CARBOXYPEPTIDASE CTSA-4.1"/>
    <property type="match status" value="1"/>
</dbReference>
<dbReference type="PRINTS" id="PR00724">
    <property type="entry name" value="CRBOXYPTASEC"/>
</dbReference>
<dbReference type="SUPFAM" id="SSF53474">
    <property type="entry name" value="alpha/beta-Hydrolases"/>
    <property type="match status" value="1"/>
</dbReference>
<name>A0A7J6NBS0_PEROL</name>
<keyword evidence="6" id="KW-0732">Signal</keyword>
<evidence type="ECO:0000256" key="6">
    <source>
        <dbReference type="SAM" id="SignalP"/>
    </source>
</evidence>
<evidence type="ECO:0000313" key="7">
    <source>
        <dbReference type="EMBL" id="KAF4681184.1"/>
    </source>
</evidence>
<comment type="caution">
    <text evidence="7">The sequence shown here is derived from an EMBL/GenBank/DDBJ whole genome shotgun (WGS) entry which is preliminary data.</text>
</comment>
<proteinExistence type="inferred from homology"/>
<evidence type="ECO:0000256" key="4">
    <source>
        <dbReference type="ARBA" id="ARBA00022801"/>
    </source>
</evidence>
<dbReference type="Pfam" id="PF00450">
    <property type="entry name" value="Peptidase_S10"/>
    <property type="match status" value="1"/>
</dbReference>
<keyword evidence="2" id="KW-0121">Carboxypeptidase</keyword>
<reference evidence="7 8" key="1">
    <citation type="submission" date="2020-04" db="EMBL/GenBank/DDBJ databases">
        <title>Perkinsus olseni comparative genomics.</title>
        <authorList>
            <person name="Bogema D.R."/>
        </authorList>
    </citation>
    <scope>NUCLEOTIDE SEQUENCE [LARGE SCALE GENOMIC DNA]</scope>
    <source>
        <strain evidence="7">00978-12</strain>
    </source>
</reference>
<dbReference type="AlphaFoldDB" id="A0A7J6NBS0"/>
<evidence type="ECO:0000313" key="8">
    <source>
        <dbReference type="Proteomes" id="UP000541610"/>
    </source>
</evidence>
<gene>
    <name evidence="7" type="ORF">FOZ60_012465</name>
</gene>
<sequence length="454" mass="49245">MAPFLLPILAPLGACISGSVTKGGAPPLKLSQPRTVNATQNGGVFCSHSTGKQEFGYVEVSKLNKYFYAAIEADVNPQDAPTFLYLQGGPGTSSMHAALRVHGPCIMDESGQELEANTYSWTARSNGIWVDAPVPTGFSTGPIATNLENFMLDMVDFVNEFFEKHPNFNKNVHLIGASASGSVVAMLGARIAMAAQRKVDLAGVMVQGGVVSPSSIYQGCWQMAKDRHLLPDEDLNKMAAGLPNCMDQLSKCNSNGPGKQPISVLCNQAVATCQPLVINPLRQRGISFFDVRVPPGDEARHYHFNSGRIDIFLNDQSVQQELHVSKTWTPNNKDVFNAFKRYIAYDATYYVTALLDKGLKVLVVNGDQDYVTNAVGSLDWMVKLKGALNYGEQLKQVPAKTVQGATIKALKYSNAAKLAFIEVTNAGHSVTVYDPSAMQREVEAFLTGQLWESA</sequence>
<dbReference type="Gene3D" id="3.40.50.1820">
    <property type="entry name" value="alpha/beta hydrolase"/>
    <property type="match status" value="1"/>
</dbReference>
<dbReference type="InterPro" id="IPR001563">
    <property type="entry name" value="Peptidase_S10"/>
</dbReference>
<keyword evidence="4" id="KW-0378">Hydrolase</keyword>
<dbReference type="OrthoDB" id="443318at2759"/>
<dbReference type="InterPro" id="IPR029058">
    <property type="entry name" value="AB_hydrolase_fold"/>
</dbReference>
<dbReference type="GO" id="GO:0006508">
    <property type="term" value="P:proteolysis"/>
    <property type="evidence" value="ECO:0007669"/>
    <property type="project" value="UniProtKB-KW"/>
</dbReference>
<dbReference type="PANTHER" id="PTHR11802">
    <property type="entry name" value="SERINE PROTEASE FAMILY S10 SERINE CARBOXYPEPTIDASE"/>
    <property type="match status" value="1"/>
</dbReference>
<evidence type="ECO:0000256" key="2">
    <source>
        <dbReference type="ARBA" id="ARBA00022645"/>
    </source>
</evidence>
<keyword evidence="5" id="KW-0325">Glycoprotein</keyword>
<evidence type="ECO:0000256" key="5">
    <source>
        <dbReference type="ARBA" id="ARBA00023180"/>
    </source>
</evidence>
<organism evidence="7 8">
    <name type="scientific">Perkinsus olseni</name>
    <name type="common">Perkinsus atlanticus</name>
    <dbReference type="NCBI Taxonomy" id="32597"/>
    <lineage>
        <taxon>Eukaryota</taxon>
        <taxon>Sar</taxon>
        <taxon>Alveolata</taxon>
        <taxon>Perkinsozoa</taxon>
        <taxon>Perkinsea</taxon>
        <taxon>Perkinsida</taxon>
        <taxon>Perkinsidae</taxon>
        <taxon>Perkinsus</taxon>
    </lineage>
</organism>
<accession>A0A7J6NBS0</accession>
<protein>
    <submittedName>
        <fullName evidence="7">Uncharacterized protein</fullName>
    </submittedName>
</protein>
<dbReference type="EMBL" id="JABANP010000537">
    <property type="protein sequence ID" value="KAF4681184.1"/>
    <property type="molecule type" value="Genomic_DNA"/>
</dbReference>
<keyword evidence="3" id="KW-0645">Protease</keyword>
<dbReference type="GO" id="GO:0004185">
    <property type="term" value="F:serine-type carboxypeptidase activity"/>
    <property type="evidence" value="ECO:0007669"/>
    <property type="project" value="InterPro"/>
</dbReference>
<comment type="similarity">
    <text evidence="1">Belongs to the peptidase S10 family.</text>
</comment>
<dbReference type="Proteomes" id="UP000541610">
    <property type="component" value="Unassembled WGS sequence"/>
</dbReference>
<evidence type="ECO:0000256" key="3">
    <source>
        <dbReference type="ARBA" id="ARBA00022670"/>
    </source>
</evidence>
<feature type="chain" id="PRO_5029658147" evidence="6">
    <location>
        <begin position="18"/>
        <end position="454"/>
    </location>
</feature>